<keyword evidence="2" id="KW-1185">Reference proteome</keyword>
<evidence type="ECO:0000313" key="3">
    <source>
        <dbReference type="WBParaSite" id="TASK_0000916801-mRNA-1"/>
    </source>
</evidence>
<dbReference type="Proteomes" id="UP000282613">
    <property type="component" value="Unassembled WGS sequence"/>
</dbReference>
<organism evidence="3">
    <name type="scientific">Taenia asiatica</name>
    <name type="common">Asian tapeworm</name>
    <dbReference type="NCBI Taxonomy" id="60517"/>
    <lineage>
        <taxon>Eukaryota</taxon>
        <taxon>Metazoa</taxon>
        <taxon>Spiralia</taxon>
        <taxon>Lophotrochozoa</taxon>
        <taxon>Platyhelminthes</taxon>
        <taxon>Cestoda</taxon>
        <taxon>Eucestoda</taxon>
        <taxon>Cyclophyllidea</taxon>
        <taxon>Taeniidae</taxon>
        <taxon>Taenia</taxon>
    </lineage>
</organism>
<reference evidence="3" key="1">
    <citation type="submission" date="2017-02" db="UniProtKB">
        <authorList>
            <consortium name="WormBaseParasite"/>
        </authorList>
    </citation>
    <scope>IDENTIFICATION</scope>
</reference>
<accession>A0A0R3WED2</accession>
<dbReference type="EMBL" id="UYRS01019014">
    <property type="protein sequence ID" value="VDK42104.1"/>
    <property type="molecule type" value="Genomic_DNA"/>
</dbReference>
<protein>
    <submittedName>
        <fullName evidence="3">Secreted protein</fullName>
    </submittedName>
</protein>
<name>A0A0R3WED2_TAEAS</name>
<evidence type="ECO:0000313" key="1">
    <source>
        <dbReference type="EMBL" id="VDK42104.1"/>
    </source>
</evidence>
<evidence type="ECO:0000313" key="2">
    <source>
        <dbReference type="Proteomes" id="UP000282613"/>
    </source>
</evidence>
<dbReference type="WBParaSite" id="TASK_0000916801-mRNA-1">
    <property type="protein sequence ID" value="TASK_0000916801-mRNA-1"/>
    <property type="gene ID" value="TASK_0000916801"/>
</dbReference>
<dbReference type="AlphaFoldDB" id="A0A0R3WED2"/>
<proteinExistence type="predicted"/>
<reference evidence="1 2" key="2">
    <citation type="submission" date="2018-11" db="EMBL/GenBank/DDBJ databases">
        <authorList>
            <consortium name="Pathogen Informatics"/>
        </authorList>
    </citation>
    <scope>NUCLEOTIDE SEQUENCE [LARGE SCALE GENOMIC DNA]</scope>
</reference>
<gene>
    <name evidence="1" type="ORF">TASK_LOCUS9169</name>
</gene>
<sequence length="84" mass="9113">MSVVIAEAFVVFPLDVPVLLTGFPFISPDLERLGEGTEPHISRKPTMLQCTKFPTPPAIVDSSSQDDLSSLYCSIGGMEMRPNS</sequence>